<evidence type="ECO:0000313" key="3">
    <source>
        <dbReference type="Proteomes" id="UP001449795"/>
    </source>
</evidence>
<reference evidence="2 3" key="1">
    <citation type="submission" date="2024-04" db="EMBL/GenBank/DDBJ databases">
        <title>Complete genome sequence of Nguyenibacter vanlangesis HBCM-1154, a strain capable of nitrogen fixation, IAA production, and phosphorus solubilization isolated from sugarcane soil.</title>
        <authorList>
            <person name="MY HANH P."/>
        </authorList>
    </citation>
    <scope>NUCLEOTIDE SEQUENCE [LARGE SCALE GENOMIC DNA]</scope>
    <source>
        <strain evidence="2 3">HBCM 1154</strain>
    </source>
</reference>
<evidence type="ECO:0000256" key="1">
    <source>
        <dbReference type="SAM" id="MobiDB-lite"/>
    </source>
</evidence>
<protein>
    <submittedName>
        <fullName evidence="2">Uncharacterized protein</fullName>
    </submittedName>
</protein>
<keyword evidence="3" id="KW-1185">Reference proteome</keyword>
<feature type="region of interest" description="Disordered" evidence="1">
    <location>
        <begin position="29"/>
        <end position="51"/>
    </location>
</feature>
<gene>
    <name evidence="2" type="ORF">AAC691_13340</name>
</gene>
<name>A0ABZ3D0X3_9PROT</name>
<sequence>MRALHWIDTVPTIWKGMMRLQTIPDSGLSRSDIDQVAGNRGGSGLRDILPS</sequence>
<proteinExistence type="predicted"/>
<dbReference type="Proteomes" id="UP001449795">
    <property type="component" value="Chromosome"/>
</dbReference>
<accession>A0ABZ3D0X3</accession>
<dbReference type="RefSeq" id="WP_342627253.1">
    <property type="nucleotide sequence ID" value="NZ_CP152276.1"/>
</dbReference>
<evidence type="ECO:0000313" key="2">
    <source>
        <dbReference type="EMBL" id="XAE41290.1"/>
    </source>
</evidence>
<dbReference type="EMBL" id="CP152276">
    <property type="protein sequence ID" value="XAE41290.1"/>
    <property type="molecule type" value="Genomic_DNA"/>
</dbReference>
<organism evidence="2 3">
    <name type="scientific">Nguyenibacter vanlangensis</name>
    <dbReference type="NCBI Taxonomy" id="1216886"/>
    <lineage>
        <taxon>Bacteria</taxon>
        <taxon>Pseudomonadati</taxon>
        <taxon>Pseudomonadota</taxon>
        <taxon>Alphaproteobacteria</taxon>
        <taxon>Acetobacterales</taxon>
        <taxon>Acetobacteraceae</taxon>
        <taxon>Nguyenibacter</taxon>
    </lineage>
</organism>